<comment type="caution">
    <text evidence="1">The sequence shown here is derived from an EMBL/GenBank/DDBJ whole genome shotgun (WGS) entry which is preliminary data.</text>
</comment>
<reference evidence="1" key="1">
    <citation type="journal article" date="2021" name="Open Biol.">
        <title>Shared evolutionary footprints suggest mitochondrial oxidative damage underlies multiple complex I losses in fungi.</title>
        <authorList>
            <person name="Schikora-Tamarit M.A."/>
            <person name="Marcet-Houben M."/>
            <person name="Nosek J."/>
            <person name="Gabaldon T."/>
        </authorList>
    </citation>
    <scope>NUCLEOTIDE SEQUENCE</scope>
    <source>
        <strain evidence="1">CBS6075</strain>
    </source>
</reference>
<dbReference type="GeneID" id="70238704"/>
<proteinExistence type="predicted"/>
<evidence type="ECO:0000313" key="2">
    <source>
        <dbReference type="Proteomes" id="UP000769157"/>
    </source>
</evidence>
<organism evidence="1 2">
    <name type="scientific">Ogataea philodendri</name>
    <dbReference type="NCBI Taxonomy" id="1378263"/>
    <lineage>
        <taxon>Eukaryota</taxon>
        <taxon>Fungi</taxon>
        <taxon>Dikarya</taxon>
        <taxon>Ascomycota</taxon>
        <taxon>Saccharomycotina</taxon>
        <taxon>Pichiomycetes</taxon>
        <taxon>Pichiales</taxon>
        <taxon>Pichiaceae</taxon>
        <taxon>Ogataea</taxon>
    </lineage>
</organism>
<dbReference type="AlphaFoldDB" id="A0A9P8NWU1"/>
<evidence type="ECO:0000313" key="1">
    <source>
        <dbReference type="EMBL" id="KAH3661333.1"/>
    </source>
</evidence>
<reference evidence="1" key="2">
    <citation type="submission" date="2021-01" db="EMBL/GenBank/DDBJ databases">
        <authorList>
            <person name="Schikora-Tamarit M.A."/>
        </authorList>
    </citation>
    <scope>NUCLEOTIDE SEQUENCE</scope>
    <source>
        <strain evidence="1">CBS6075</strain>
    </source>
</reference>
<dbReference type="Proteomes" id="UP000769157">
    <property type="component" value="Unassembled WGS sequence"/>
</dbReference>
<protein>
    <submittedName>
        <fullName evidence="1">Uncharacterized protein</fullName>
    </submittedName>
</protein>
<accession>A0A9P8NWU1</accession>
<name>A0A9P8NWU1_9ASCO</name>
<gene>
    <name evidence="1" type="ORF">OGAPHI_006740</name>
</gene>
<sequence>MRMFPVVVKYNGIESKSITDCLSLLDTVNIYCLNTSCKTGCIGESLIFSTDGQDTNFSWSLMDISLVTLCLSKKLANILGSSMCWIEKRESLELSLSSFSMSASNLRYMAKREDPLGNIEWYLTHCSSVGQITAWSRELKGAFITVSTLRRSAPDMAVMCPIPSPTPNLPALPPICLTLESDSDVIRRPSYFSRVVKTTLLIFKFNPIPIASDATTTSYFPSLNNRASSERVSGGRAP</sequence>
<dbReference type="RefSeq" id="XP_046058457.1">
    <property type="nucleotide sequence ID" value="XM_046208058.1"/>
</dbReference>
<dbReference type="EMBL" id="JAEUBE010000487">
    <property type="protein sequence ID" value="KAH3661333.1"/>
    <property type="molecule type" value="Genomic_DNA"/>
</dbReference>
<keyword evidence="2" id="KW-1185">Reference proteome</keyword>